<dbReference type="CDD" id="cd19941">
    <property type="entry name" value="TIL"/>
    <property type="match status" value="1"/>
</dbReference>
<sequence>MYFRRSQNGFLSPKGYISFGAIYVLAFHVLCLEGCVKKLKDDNGCLIDKQVVIQEGEDYTTPACLKLCSCRNGQLSCNNDYKCGANAECLQENSTYQCTCKEGFLRIGDTCVSICSTNEKYGNCSCETSCSNPQPCVPCAQGQHCYCPSGFFLQEQDCVRQEDCGCFMDGMIVPEGQTYIASGCSRKCSCINGSLTCDDNFECGSNATCMQQNNTHECRCNVGYSLVGETCVSICSNSEVFGNCTCEKSCNNPEVCEICDQSQRCYCRSGFFLQDQDCVRQEDCGCFIDGILLSVCFLLIS</sequence>
<comment type="caution">
    <text evidence="4">The sequence shown here is derived from an EMBL/GenBank/DDBJ whole genome shotgun (WGS) entry which is preliminary data.</text>
</comment>
<keyword evidence="5" id="KW-1185">Reference proteome</keyword>
<dbReference type="Proteomes" id="UP001152320">
    <property type="component" value="Chromosome 11"/>
</dbReference>
<evidence type="ECO:0000256" key="2">
    <source>
        <dbReference type="SAM" id="Phobius"/>
    </source>
</evidence>
<dbReference type="PROSITE" id="PS50026">
    <property type="entry name" value="EGF_3"/>
    <property type="match status" value="1"/>
</dbReference>
<dbReference type="InterPro" id="IPR000742">
    <property type="entry name" value="EGF"/>
</dbReference>
<evidence type="ECO:0000256" key="1">
    <source>
        <dbReference type="PROSITE-ProRule" id="PRU00076"/>
    </source>
</evidence>
<dbReference type="AlphaFoldDB" id="A0A9Q1BW93"/>
<keyword evidence="2" id="KW-1133">Transmembrane helix</keyword>
<gene>
    <name evidence="4" type="ORF">HOLleu_24445</name>
</gene>
<dbReference type="EMBL" id="JAIZAY010000011">
    <property type="protein sequence ID" value="KAJ8034031.1"/>
    <property type="molecule type" value="Genomic_DNA"/>
</dbReference>
<protein>
    <submittedName>
        <fullName evidence="4">Zonadhesin</fullName>
    </submittedName>
</protein>
<name>A0A9Q1BW93_HOLLE</name>
<dbReference type="InterPro" id="IPR025615">
    <property type="entry name" value="TILa_dom"/>
</dbReference>
<keyword evidence="2" id="KW-0812">Transmembrane</keyword>
<evidence type="ECO:0000313" key="5">
    <source>
        <dbReference type="Proteomes" id="UP001152320"/>
    </source>
</evidence>
<dbReference type="OrthoDB" id="7250310at2759"/>
<keyword evidence="2" id="KW-0472">Membrane</keyword>
<accession>A0A9Q1BW93</accession>
<feature type="transmembrane region" description="Helical" evidence="2">
    <location>
        <begin position="15"/>
        <end position="32"/>
    </location>
</feature>
<reference evidence="4" key="1">
    <citation type="submission" date="2021-10" db="EMBL/GenBank/DDBJ databases">
        <title>Tropical sea cucumber genome reveals ecological adaptation and Cuvierian tubules defense mechanism.</title>
        <authorList>
            <person name="Chen T."/>
        </authorList>
    </citation>
    <scope>NUCLEOTIDE SEQUENCE</scope>
    <source>
        <strain evidence="4">Nanhai2018</strain>
        <tissue evidence="4">Muscle</tissue>
    </source>
</reference>
<evidence type="ECO:0000313" key="4">
    <source>
        <dbReference type="EMBL" id="KAJ8034031.1"/>
    </source>
</evidence>
<evidence type="ECO:0000259" key="3">
    <source>
        <dbReference type="PROSITE" id="PS50026"/>
    </source>
</evidence>
<dbReference type="SMART" id="SM00181">
    <property type="entry name" value="EGF"/>
    <property type="match status" value="4"/>
</dbReference>
<comment type="caution">
    <text evidence="1">Lacks conserved residue(s) required for the propagation of feature annotation.</text>
</comment>
<organism evidence="4 5">
    <name type="scientific">Holothuria leucospilota</name>
    <name type="common">Black long sea cucumber</name>
    <name type="synonym">Mertensiothuria leucospilota</name>
    <dbReference type="NCBI Taxonomy" id="206669"/>
    <lineage>
        <taxon>Eukaryota</taxon>
        <taxon>Metazoa</taxon>
        <taxon>Echinodermata</taxon>
        <taxon>Eleutherozoa</taxon>
        <taxon>Echinozoa</taxon>
        <taxon>Holothuroidea</taxon>
        <taxon>Aspidochirotacea</taxon>
        <taxon>Aspidochirotida</taxon>
        <taxon>Holothuriidae</taxon>
        <taxon>Holothuria</taxon>
    </lineage>
</organism>
<keyword evidence="1" id="KW-0245">EGF-like domain</keyword>
<proteinExistence type="predicted"/>
<dbReference type="Pfam" id="PF12714">
    <property type="entry name" value="TILa"/>
    <property type="match status" value="2"/>
</dbReference>
<dbReference type="PROSITE" id="PS01186">
    <property type="entry name" value="EGF_2"/>
    <property type="match status" value="2"/>
</dbReference>
<feature type="domain" description="EGF-like" evidence="3">
    <location>
        <begin position="193"/>
        <end position="232"/>
    </location>
</feature>